<dbReference type="InterPro" id="IPR021053">
    <property type="entry name" value="Dispersed_gene_fam_prot1_C"/>
</dbReference>
<evidence type="ECO:0000313" key="5">
    <source>
        <dbReference type="EMBL" id="CUG85753.1"/>
    </source>
</evidence>
<feature type="transmembrane region" description="Helical" evidence="2">
    <location>
        <begin position="1505"/>
        <end position="1526"/>
    </location>
</feature>
<accession>A0A0S4J7C6</accession>
<name>A0A0S4J7C6_BODSA</name>
<keyword evidence="3" id="KW-0732">Signal</keyword>
<evidence type="ECO:0000256" key="3">
    <source>
        <dbReference type="SAM" id="SignalP"/>
    </source>
</evidence>
<proteinExistence type="predicted"/>
<evidence type="ECO:0000256" key="2">
    <source>
        <dbReference type="SAM" id="Phobius"/>
    </source>
</evidence>
<feature type="domain" description="Dispersed gene family protein 1 C-terminal" evidence="4">
    <location>
        <begin position="1192"/>
        <end position="1387"/>
    </location>
</feature>
<keyword evidence="2" id="KW-0812">Transmembrane</keyword>
<feature type="region of interest" description="Disordered" evidence="1">
    <location>
        <begin position="1167"/>
        <end position="1186"/>
    </location>
</feature>
<evidence type="ECO:0000256" key="1">
    <source>
        <dbReference type="SAM" id="MobiDB-lite"/>
    </source>
</evidence>
<feature type="transmembrane region" description="Helical" evidence="2">
    <location>
        <begin position="1330"/>
        <end position="1351"/>
    </location>
</feature>
<keyword evidence="6" id="KW-1185">Reference proteome</keyword>
<feature type="transmembrane region" description="Helical" evidence="2">
    <location>
        <begin position="1363"/>
        <end position="1385"/>
    </location>
</feature>
<feature type="transmembrane region" description="Helical" evidence="2">
    <location>
        <begin position="1304"/>
        <end position="1324"/>
    </location>
</feature>
<feature type="transmembrane region" description="Helical" evidence="2">
    <location>
        <begin position="1087"/>
        <end position="1114"/>
    </location>
</feature>
<feature type="transmembrane region" description="Helical" evidence="2">
    <location>
        <begin position="1391"/>
        <end position="1416"/>
    </location>
</feature>
<organism evidence="5 6">
    <name type="scientific">Bodo saltans</name>
    <name type="common">Flagellated protozoan</name>
    <dbReference type="NCBI Taxonomy" id="75058"/>
    <lineage>
        <taxon>Eukaryota</taxon>
        <taxon>Discoba</taxon>
        <taxon>Euglenozoa</taxon>
        <taxon>Kinetoplastea</taxon>
        <taxon>Metakinetoplastina</taxon>
        <taxon>Eubodonida</taxon>
        <taxon>Bodonidae</taxon>
        <taxon>Bodo</taxon>
    </lineage>
</organism>
<dbReference type="VEuPathDB" id="TriTrypDB:BSAL_90620"/>
<keyword evidence="2" id="KW-1133">Transmembrane helix</keyword>
<keyword evidence="2" id="KW-0472">Membrane</keyword>
<dbReference type="Proteomes" id="UP000051952">
    <property type="component" value="Unassembled WGS sequence"/>
</dbReference>
<feature type="chain" id="PRO_5006622085" evidence="3">
    <location>
        <begin position="32"/>
        <end position="1527"/>
    </location>
</feature>
<sequence length="1527" mass="160620">MSRNSNGEWNMRGALLMIVLVLVSILCSANATTEVVLTEANVNVNLASNTRYLLRSASSSSNGCSSSLTSGVLRNVTMLWSTPSAVLENVEIVVEGGCTVPLVTLGNSSAPSLDNATVVNISIILRNVSINPYYNGSNIAPTAAGPLLLPSLVTISPSVSVTNNISLRVEDSNLSIEYNLITSTNVSFYLAASLLLGINSGSVERRNSSTTIKSVNVQIIRSCVSYRLGGNINYAAAGLVTMIAGATSGPNIIDGVNIEVINSSLAIVVNTTFVLGDYINVNPAMFGVQCTSSAVVTSVASPCQIRNVNFIAGGSETNGTAATTKVPAPLSEMNSTITTTTTTLSLMQYAPGVVLTSTNTYGGADETATMFSISTFSTLEGVRVSSLPGTSVIIVSECDGPAGIACNISATKDGIITSKISLRAEAFYIRGPKSNLPTIQSVHIAVMGSSFNLAGKKSALVISCSYFRSVRDVSFLARRNIATLSAAGQLIVGMVTRSVGFVDLSNADNASVVLEVTDTLVNVSSASSGCIIASGFVVSLMGNISNTSVVLTNVTMMHRSVSSRFNDTAFLIQSGFEFSFHTSLSTLVNVAPQDPTTMILASNISVSVVNSSLDAMHSANLPAITFATSIIILSAITALNLQQSMVHSSVYLHNVHAIRELPPSQSASDAPVAGPASWFPPTFSGMRANMTSLVNYYDLMSTIQTTLEKIPLVGLVAPALFVASGYGASSVSLTNVSTTVDNNCTVAYAAEQLPSSSPSATDLLSIIVLPTRSIQSWYVVTQGASSASEGVEQQSLTSQQATVAVTPNNGSCIGTLGAATIEDSVLIFQDIHLGLARLIIANFGNLSLNGSHTRLEFVSCSFSTIAEGGNEFAMVANSGASIAVNISTIMQNASLFTVRWCVFGEGFSHLILPSTINPFIPPETTTSASFVSDAIVVSSSSSSALSSTVVADNRRRFFLQLGCNVWNGVGMRASAIYSTARSSTNVNSSTLLLYTDYDRSTYGQIVCSGLAGTQSRTITTFIPASPPPQLAVPSTAVNAVTSVVGVLGAVAASLVDAQVLIALGFSTCAPQSLKDSTSASRFLLSPFYTLGNLAMVLGNFGIFACLHVVHRVLVRWKRLSSQRRVSRGLFPRVVNSSVSSSAARPLTSSSHDSNNLLLVPINQNVSPQLPTFTTSPNTETETSSTASSSLRAEVALKFPNHSITVAMLLATGVVIGGVRGLFSGEMEDTVAGVIALLVVAAGAWWRIRAGASKKARRLKFFRYSHAQRYSFAAPWALPLGTWGPLALRATHGRLRTAIRPGAEWLSAETLVIGLVVQAVASIPVPTSWCVGLWFVGAAIQISGAALVIYVRPARAPLSDVLQATSLVTAASIQMISGLLAASVAVEGSDTALSALALCSMGVSAIKSGHAGIMFLWERKQQSARGGLQSDPLIDGESTLDFAMPALLILEQTLFGKKTRMTNSNNNAARDLQSVRHRVAHVGESKMLELLIFFTVKTVRDDLKSLGVFPHFFYYFLSFYLFIIIIVY</sequence>
<protein>
    <submittedName>
        <fullName evidence="5">Membrane-associated protein, putative</fullName>
    </submittedName>
</protein>
<gene>
    <name evidence="5" type="ORF">BSAL_90620</name>
</gene>
<feature type="signal peptide" evidence="3">
    <location>
        <begin position="1"/>
        <end position="31"/>
    </location>
</feature>
<evidence type="ECO:0000259" key="4">
    <source>
        <dbReference type="Pfam" id="PF11040"/>
    </source>
</evidence>
<dbReference type="Pfam" id="PF11040">
    <property type="entry name" value="DGF-1_C"/>
    <property type="match status" value="1"/>
</dbReference>
<feature type="transmembrane region" description="Helical" evidence="2">
    <location>
        <begin position="1230"/>
        <end position="1247"/>
    </location>
</feature>
<feature type="transmembrane region" description="Helical" evidence="2">
    <location>
        <begin position="1198"/>
        <end position="1218"/>
    </location>
</feature>
<dbReference type="EMBL" id="CYKH01001194">
    <property type="protein sequence ID" value="CUG85753.1"/>
    <property type="molecule type" value="Genomic_DNA"/>
</dbReference>
<evidence type="ECO:0000313" key="6">
    <source>
        <dbReference type="Proteomes" id="UP000051952"/>
    </source>
</evidence>
<reference evidence="6" key="1">
    <citation type="submission" date="2015-09" db="EMBL/GenBank/DDBJ databases">
        <authorList>
            <consortium name="Pathogen Informatics"/>
        </authorList>
    </citation>
    <scope>NUCLEOTIDE SEQUENCE [LARGE SCALE GENOMIC DNA]</scope>
    <source>
        <strain evidence="6">Lake Konstanz</strain>
    </source>
</reference>
<feature type="compositionally biased region" description="Low complexity" evidence="1">
    <location>
        <begin position="1171"/>
        <end position="1186"/>
    </location>
</feature>